<feature type="region of interest" description="Disordered" evidence="5">
    <location>
        <begin position="37"/>
        <end position="491"/>
    </location>
</feature>
<dbReference type="InterPro" id="IPR006664">
    <property type="entry name" value="OMP_bac"/>
</dbReference>
<feature type="compositionally biased region" description="Pro residues" evidence="5">
    <location>
        <begin position="290"/>
        <end position="303"/>
    </location>
</feature>
<dbReference type="Gene3D" id="3.30.1330.60">
    <property type="entry name" value="OmpA-like domain"/>
    <property type="match status" value="1"/>
</dbReference>
<evidence type="ECO:0000259" key="8">
    <source>
        <dbReference type="PROSITE" id="PS51123"/>
    </source>
</evidence>
<dbReference type="CDD" id="cd07185">
    <property type="entry name" value="OmpA_C-like"/>
    <property type="match status" value="1"/>
</dbReference>
<feature type="compositionally biased region" description="Low complexity" evidence="5">
    <location>
        <begin position="344"/>
        <end position="356"/>
    </location>
</feature>
<evidence type="ECO:0000256" key="1">
    <source>
        <dbReference type="ARBA" id="ARBA00004442"/>
    </source>
</evidence>
<dbReference type="PANTHER" id="PTHR30329:SF21">
    <property type="entry name" value="LIPOPROTEIN YIAD-RELATED"/>
    <property type="match status" value="1"/>
</dbReference>
<evidence type="ECO:0000313" key="9">
    <source>
        <dbReference type="EMBL" id="OQP88334.1"/>
    </source>
</evidence>
<dbReference type="EMBL" id="MSPX01000001">
    <property type="protein sequence ID" value="OQP88334.1"/>
    <property type="molecule type" value="Genomic_DNA"/>
</dbReference>
<gene>
    <name evidence="9" type="ORF">BTR14_02545</name>
</gene>
<dbReference type="PROSITE" id="PS51123">
    <property type="entry name" value="OMPA_2"/>
    <property type="match status" value="1"/>
</dbReference>
<feature type="domain" description="OmpA-like" evidence="8">
    <location>
        <begin position="695"/>
        <end position="820"/>
    </location>
</feature>
<dbReference type="InterPro" id="IPR050330">
    <property type="entry name" value="Bact_OuterMem_StrucFunc"/>
</dbReference>
<sequence>MSNRSRLFASVALPILAATVGLQPALADSLHAPFQVAQQDAVEGGQGGDNPEELRRKRREEHQREQQGEPGRAEQPQRRQAAPDAGQDGGPSDQQRQREERRKQREADQQQGGEQPQRRQAAPEAGQDGGPSAEERQRQREERRKQREADQQQQNGDEPAQGRPKPAAAQDGQQPSDAERQREERRKQRQAEQQQNGDQPAAEKPAPDKPVQTKPAQTKPAQEKPAQGKPAADKAATGQDGGMSDAERQRIREERRKQREADQQQQNGDQPAPQKPAAGKPAPAGDKPVAPKPAPGQPVPQPAPDAGQDGQQPTDADRQRIREERRKQREADQQQQNGDQPARQPEGQPAQQPDGQAPRERPRPDQAGQNGANPGDARRPGGRGADELTPEEARDLEQMTPQQREQLREERRVRRDLPDISEQDRQRIARDPAKSDDTVVLPVENGAAVLDSDKDADSRGGREARERRRAEREQLREERGNVPLPKNDADAQAPMRERGFDRGQIDEALRERGRRVERAPQFDLQDAIDAFVGANQPRPRIEERRNNRTVIDLGDEIVVRGDDRARLRRDSQDTYYEELPRGRSREVIERPNGVRIVTIYNSYGDVIQRTRIDRDGREYLMVYADDMDDDRPRPPIYDAGEDLPPMRLRVPLNDYIVDTSSQPDRDYYSFLSEPPVERVERTYSIDEVRNSARLRDKVRRIDLDTITFATGSAEVPMSQAKTLRRVADAMTEVINKDPGETFLIEGHTDAVGSDESNLILSDERAESVASLLTEVYNIPPENLVTQGYGERYLKVLTNGPSQENRRVTIRRVTPLVRPVAQR</sequence>
<feature type="signal peptide" evidence="6">
    <location>
        <begin position="1"/>
        <end position="27"/>
    </location>
</feature>
<dbReference type="Proteomes" id="UP000192652">
    <property type="component" value="Unassembled WGS sequence"/>
</dbReference>
<keyword evidence="6" id="KW-0732">Signal</keyword>
<organism evidence="9 10">
    <name type="scientific">Xaviernesmea rhizosphaerae</name>
    <dbReference type="NCBI Taxonomy" id="1672749"/>
    <lineage>
        <taxon>Bacteria</taxon>
        <taxon>Pseudomonadati</taxon>
        <taxon>Pseudomonadota</taxon>
        <taxon>Alphaproteobacteria</taxon>
        <taxon>Hyphomicrobiales</taxon>
        <taxon>Rhizobiaceae</taxon>
        <taxon>Rhizobium/Agrobacterium group</taxon>
        <taxon>Xaviernesmea</taxon>
    </lineage>
</organism>
<evidence type="ECO:0000256" key="2">
    <source>
        <dbReference type="ARBA" id="ARBA00023136"/>
    </source>
</evidence>
<feature type="chain" id="PRO_5045501001" description="OmpA family protein" evidence="6">
    <location>
        <begin position="28"/>
        <end position="822"/>
    </location>
</feature>
<dbReference type="RefSeq" id="WP_081173441.1">
    <property type="nucleotide sequence ID" value="NZ_MSPX01000001.1"/>
</dbReference>
<feature type="compositionally biased region" description="Basic and acidic residues" evidence="5">
    <location>
        <begin position="245"/>
        <end position="262"/>
    </location>
</feature>
<dbReference type="PANTHER" id="PTHR30329">
    <property type="entry name" value="STATOR ELEMENT OF FLAGELLAR MOTOR COMPLEX"/>
    <property type="match status" value="1"/>
</dbReference>
<feature type="compositionally biased region" description="Basic and acidic residues" evidence="5">
    <location>
        <begin position="405"/>
        <end position="437"/>
    </location>
</feature>
<evidence type="ECO:0000313" key="10">
    <source>
        <dbReference type="Proteomes" id="UP000192652"/>
    </source>
</evidence>
<proteinExistence type="predicted"/>
<dbReference type="SUPFAM" id="SSF103088">
    <property type="entry name" value="OmpA-like"/>
    <property type="match status" value="1"/>
</dbReference>
<evidence type="ECO:0000256" key="3">
    <source>
        <dbReference type="ARBA" id="ARBA00023237"/>
    </source>
</evidence>
<feature type="compositionally biased region" description="Basic and acidic residues" evidence="5">
    <location>
        <begin position="315"/>
        <end position="332"/>
    </location>
</feature>
<dbReference type="PROSITE" id="PS50030">
    <property type="entry name" value="UBA"/>
    <property type="match status" value="1"/>
</dbReference>
<comment type="subcellular location">
    <subcellularLocation>
        <location evidence="1">Cell outer membrane</location>
    </subcellularLocation>
</comment>
<evidence type="ECO:0000256" key="6">
    <source>
        <dbReference type="SAM" id="SignalP"/>
    </source>
</evidence>
<feature type="compositionally biased region" description="Basic and acidic residues" evidence="5">
    <location>
        <begin position="133"/>
        <end position="150"/>
    </location>
</feature>
<feature type="domain" description="UBA" evidence="7">
    <location>
        <begin position="486"/>
        <end position="526"/>
    </location>
</feature>
<dbReference type="Pfam" id="PF00691">
    <property type="entry name" value="OmpA"/>
    <property type="match status" value="1"/>
</dbReference>
<feature type="compositionally biased region" description="Basic and acidic residues" evidence="5">
    <location>
        <begin position="95"/>
        <end position="108"/>
    </location>
</feature>
<reference evidence="9 10" key="1">
    <citation type="journal article" date="2017" name="Antonie Van Leeuwenhoek">
        <title>Rhizobium rhizosphaerae sp. nov., a novel species isolated from rice rhizosphere.</title>
        <authorList>
            <person name="Zhao J.J."/>
            <person name="Zhang J."/>
            <person name="Zhang R.J."/>
            <person name="Zhang C.W."/>
            <person name="Yin H.Q."/>
            <person name="Zhang X.X."/>
        </authorList>
    </citation>
    <scope>NUCLEOTIDE SEQUENCE [LARGE SCALE GENOMIC DNA]</scope>
    <source>
        <strain evidence="9 10">RD15</strain>
    </source>
</reference>
<keyword evidence="10" id="KW-1185">Reference proteome</keyword>
<dbReference type="InterPro" id="IPR006665">
    <property type="entry name" value="OmpA-like"/>
</dbReference>
<feature type="compositionally biased region" description="Basic and acidic residues" evidence="5">
    <location>
        <begin position="52"/>
        <end position="77"/>
    </location>
</feature>
<evidence type="ECO:0000259" key="7">
    <source>
        <dbReference type="PROSITE" id="PS50030"/>
    </source>
</evidence>
<feature type="compositionally biased region" description="Low complexity" evidence="5">
    <location>
        <begin position="109"/>
        <end position="120"/>
    </location>
</feature>
<evidence type="ECO:0000256" key="4">
    <source>
        <dbReference type="PROSITE-ProRule" id="PRU00473"/>
    </source>
</evidence>
<feature type="compositionally biased region" description="Low complexity" evidence="5">
    <location>
        <begin position="263"/>
        <end position="288"/>
    </location>
</feature>
<feature type="compositionally biased region" description="Basic and acidic residues" evidence="5">
    <location>
        <begin position="451"/>
        <end position="480"/>
    </location>
</feature>
<feature type="compositionally biased region" description="Basic and acidic residues" evidence="5">
    <location>
        <begin position="177"/>
        <end position="190"/>
    </location>
</feature>
<dbReference type="InterPro" id="IPR015940">
    <property type="entry name" value="UBA"/>
</dbReference>
<dbReference type="InterPro" id="IPR036737">
    <property type="entry name" value="OmpA-like_sf"/>
</dbReference>
<dbReference type="PRINTS" id="PR01021">
    <property type="entry name" value="OMPADOMAIN"/>
</dbReference>
<comment type="caution">
    <text evidence="9">The sequence shown here is derived from an EMBL/GenBank/DDBJ whole genome shotgun (WGS) entry which is preliminary data.</text>
</comment>
<protein>
    <recommendedName>
        <fullName evidence="11">OmpA family protein</fullName>
    </recommendedName>
</protein>
<accession>A0ABX3PJC0</accession>
<keyword evidence="2 4" id="KW-0472">Membrane</keyword>
<evidence type="ECO:0000256" key="5">
    <source>
        <dbReference type="SAM" id="MobiDB-lite"/>
    </source>
</evidence>
<evidence type="ECO:0008006" key="11">
    <source>
        <dbReference type="Google" id="ProtNLM"/>
    </source>
</evidence>
<name>A0ABX3PJC0_9HYPH</name>
<keyword evidence="3" id="KW-0998">Cell outer membrane</keyword>